<dbReference type="EMBL" id="KB095858">
    <property type="protein sequence ID" value="ESO10987.1"/>
    <property type="molecule type" value="Genomic_DNA"/>
</dbReference>
<dbReference type="PANTHER" id="PTHR15744:SF0">
    <property type="entry name" value="KH HOMOLOGY DOMAIN-CONTAINING PROTEIN 4"/>
    <property type="match status" value="1"/>
</dbReference>
<dbReference type="GO" id="GO:0005634">
    <property type="term" value="C:nucleus"/>
    <property type="evidence" value="ECO:0000318"/>
    <property type="project" value="GO_Central"/>
</dbReference>
<dbReference type="eggNOG" id="KOG1960">
    <property type="taxonomic scope" value="Eukaryota"/>
</dbReference>
<comment type="similarity">
    <text evidence="1">Belongs to the KHDC4 family.</text>
</comment>
<dbReference type="STRING" id="6412.T1FRT8"/>
<feature type="region of interest" description="Disordered" evidence="5">
    <location>
        <begin position="431"/>
        <end position="451"/>
    </location>
</feature>
<feature type="compositionally biased region" description="Polar residues" evidence="5">
    <location>
        <begin position="439"/>
        <end position="450"/>
    </location>
</feature>
<dbReference type="Gene3D" id="3.30.1370.10">
    <property type="entry name" value="K Homology domain, type 1"/>
    <property type="match status" value="2"/>
</dbReference>
<evidence type="ECO:0000313" key="8">
    <source>
        <dbReference type="EMBL" id="ESO10987.1"/>
    </source>
</evidence>
<keyword evidence="10" id="KW-1185">Reference proteome</keyword>
<dbReference type="Proteomes" id="UP000015101">
    <property type="component" value="Unassembled WGS sequence"/>
</dbReference>
<reference evidence="8 10" key="2">
    <citation type="journal article" date="2013" name="Nature">
        <title>Insights into bilaterian evolution from three spiralian genomes.</title>
        <authorList>
            <person name="Simakov O."/>
            <person name="Marletaz F."/>
            <person name="Cho S.J."/>
            <person name="Edsinger-Gonzales E."/>
            <person name="Havlak P."/>
            <person name="Hellsten U."/>
            <person name="Kuo D.H."/>
            <person name="Larsson T."/>
            <person name="Lv J."/>
            <person name="Arendt D."/>
            <person name="Savage R."/>
            <person name="Osoegawa K."/>
            <person name="de Jong P."/>
            <person name="Grimwood J."/>
            <person name="Chapman J.A."/>
            <person name="Shapiro H."/>
            <person name="Aerts A."/>
            <person name="Otillar R.P."/>
            <person name="Terry A.Y."/>
            <person name="Boore J.L."/>
            <person name="Grigoriev I.V."/>
            <person name="Lindberg D.R."/>
            <person name="Seaver E.C."/>
            <person name="Weisblat D.A."/>
            <person name="Putnam N.H."/>
            <person name="Rokhsar D.S."/>
        </authorList>
    </citation>
    <scope>NUCLEOTIDE SEQUENCE</scope>
</reference>
<name>T1FRT8_HELRO</name>
<dbReference type="InterPro" id="IPR047890">
    <property type="entry name" value="KHDC4_KH-I_first"/>
</dbReference>
<protein>
    <recommendedName>
        <fullName evidence="2">KH homology domain-containing protein 4</fullName>
    </recommendedName>
    <alternativeName>
        <fullName evidence="3">Brings lots of money 7</fullName>
    </alternativeName>
</protein>
<dbReference type="CDD" id="cd22385">
    <property type="entry name" value="KH-I_KHDC4_rpt1"/>
    <property type="match status" value="1"/>
</dbReference>
<feature type="domain" description="ATP-dependent RNA helicase PRP5/DDX46/KHDC4 KH" evidence="7">
    <location>
        <begin position="90"/>
        <end position="168"/>
    </location>
</feature>
<dbReference type="EMBL" id="AMQM01002794">
    <property type="status" value="NOT_ANNOTATED_CDS"/>
    <property type="molecule type" value="Genomic_DNA"/>
</dbReference>
<organism evidence="9 10">
    <name type="scientific">Helobdella robusta</name>
    <name type="common">Californian leech</name>
    <dbReference type="NCBI Taxonomy" id="6412"/>
    <lineage>
        <taxon>Eukaryota</taxon>
        <taxon>Metazoa</taxon>
        <taxon>Spiralia</taxon>
        <taxon>Lophotrochozoa</taxon>
        <taxon>Annelida</taxon>
        <taxon>Clitellata</taxon>
        <taxon>Hirudinea</taxon>
        <taxon>Rhynchobdellida</taxon>
        <taxon>Glossiphoniidae</taxon>
        <taxon>Helobdella</taxon>
    </lineage>
</organism>
<dbReference type="InterPro" id="IPR056149">
    <property type="entry name" value="PRP5/DDX46/KHDC4_KH"/>
</dbReference>
<dbReference type="AlphaFoldDB" id="T1FRT8"/>
<dbReference type="CTD" id="20211535"/>
<evidence type="ECO:0000256" key="1">
    <source>
        <dbReference type="ARBA" id="ARBA00006093"/>
    </source>
</evidence>
<dbReference type="GeneID" id="20211535"/>
<dbReference type="InterPro" id="IPR036612">
    <property type="entry name" value="KH_dom_type_1_sf"/>
</dbReference>
<dbReference type="EnsemblMetazoa" id="HelroT190259">
    <property type="protein sequence ID" value="HelroP190259"/>
    <property type="gene ID" value="HelroG190259"/>
</dbReference>
<evidence type="ECO:0000259" key="6">
    <source>
        <dbReference type="Pfam" id="PF22675"/>
    </source>
</evidence>
<dbReference type="EMBL" id="AMQM01002795">
    <property type="status" value="NOT_ANNOTATED_CDS"/>
    <property type="molecule type" value="Genomic_DNA"/>
</dbReference>
<gene>
    <name evidence="9" type="primary">20211535</name>
    <name evidence="8" type="ORF">HELRODRAFT_190259</name>
</gene>
<evidence type="ECO:0000256" key="4">
    <source>
        <dbReference type="ARBA" id="ARBA00045732"/>
    </source>
</evidence>
<accession>T1FRT8</accession>
<comment type="function">
    <text evidence="4">RNA-binding protein involved in pre-mRNA splicing. Interacts with the PRP19C/Prp19 complex/NTC/Nineteen complex which is part of the spliceosome. Involved in regulating splice site selection. Binds preferentially RNA with A/C rich sequences and poly-C stretches.</text>
</comment>
<dbReference type="EMBL" id="AMQM01002796">
    <property type="status" value="NOT_ANNOTATED_CDS"/>
    <property type="molecule type" value="Genomic_DNA"/>
</dbReference>
<dbReference type="FunFam" id="3.30.1370.10:FF:000037">
    <property type="entry name" value="KH domain protein"/>
    <property type="match status" value="1"/>
</dbReference>
<dbReference type="GO" id="GO:0003723">
    <property type="term" value="F:RNA binding"/>
    <property type="evidence" value="ECO:0000318"/>
    <property type="project" value="GO_Central"/>
</dbReference>
<reference evidence="10" key="1">
    <citation type="submission" date="2012-12" db="EMBL/GenBank/DDBJ databases">
        <authorList>
            <person name="Hellsten U."/>
            <person name="Grimwood J."/>
            <person name="Chapman J.A."/>
            <person name="Shapiro H."/>
            <person name="Aerts A."/>
            <person name="Otillar R.P."/>
            <person name="Terry A.Y."/>
            <person name="Boore J.L."/>
            <person name="Simakov O."/>
            <person name="Marletaz F."/>
            <person name="Cho S.-J."/>
            <person name="Edsinger-Gonzales E."/>
            <person name="Havlak P."/>
            <person name="Kuo D.-H."/>
            <person name="Larsson T."/>
            <person name="Lv J."/>
            <person name="Arendt D."/>
            <person name="Savage R."/>
            <person name="Osoegawa K."/>
            <person name="de Jong P."/>
            <person name="Lindberg D.R."/>
            <person name="Seaver E.C."/>
            <person name="Weisblat D.A."/>
            <person name="Putnam N.H."/>
            <person name="Grigoriev I.V."/>
            <person name="Rokhsar D.S."/>
        </authorList>
    </citation>
    <scope>NUCLEOTIDE SEQUENCE</scope>
</reference>
<evidence type="ECO:0000256" key="5">
    <source>
        <dbReference type="SAM" id="MobiDB-lite"/>
    </source>
</evidence>
<evidence type="ECO:0000313" key="9">
    <source>
        <dbReference type="EnsemblMetazoa" id="HelroP190259"/>
    </source>
</evidence>
<dbReference type="KEGG" id="hro:HELRODRAFT_190259"/>
<reference evidence="9" key="3">
    <citation type="submission" date="2015-06" db="UniProtKB">
        <authorList>
            <consortium name="EnsemblMetazoa"/>
        </authorList>
    </citation>
    <scope>IDENTIFICATION</scope>
</reference>
<proteinExistence type="inferred from homology"/>
<dbReference type="InterPro" id="IPR031121">
    <property type="entry name" value="RIK/BLOM7"/>
</dbReference>
<sequence>MSFMRKKGRKWDDQTPRVRPKCLEAAREVAKKINSRLIAEGFLKLPEENSARSAAEVHNMNDPAAQALPTLGGSRGLLVGTTSHDQQCTVEIDINEIPLACRNLLTRSVTQEDISKMSGAKVSTKGRFMTSTEKMMSKLTGEKALHLCVQGAVASSVELAVQRITSIISSTCNIPPTSLSIMSQNMPLSTTSKPLLMPGPPSSLNFTPQTLAFVQDKLFIGLEQAPPTFDIKTKLLGPNGTYLHHIQSETGAKVLLRGRGSGFNEPTSGREAFEPMHIYIQHSNHVGLNQARTLAQNLLQTVQHEYATFQQQLAFMPPSVLPATASMLAGLQQQQQNFTGRNAVDKEIMPPPMMTNLKTLSSKRLKSSASGWKSVECWSWRMHIAWWWGILGSQGNQHELLLIRSGEHRPMIDYILVRDKHRKYVKNVKAIPDGKSSKDTNSSKGNTKISFSLADSPAVKPKKLEGALGGIVAYGSDSEEDSET</sequence>
<dbReference type="SUPFAM" id="SSF54791">
    <property type="entry name" value="Eukaryotic type KH-domain (KH-domain type I)"/>
    <property type="match status" value="1"/>
</dbReference>
<dbReference type="InterPro" id="IPR047889">
    <property type="entry name" value="KHDC4_KH-I_second"/>
</dbReference>
<dbReference type="OrthoDB" id="397265at2759"/>
<evidence type="ECO:0000256" key="2">
    <source>
        <dbReference type="ARBA" id="ARBA00017795"/>
    </source>
</evidence>
<evidence type="ECO:0000313" key="10">
    <source>
        <dbReference type="Proteomes" id="UP000015101"/>
    </source>
</evidence>
<dbReference type="CDD" id="cd22386">
    <property type="entry name" value="KH-I_KHDC4_rpt2"/>
    <property type="match status" value="1"/>
</dbReference>
<dbReference type="InParanoid" id="T1FRT8"/>
<evidence type="ECO:0000256" key="3">
    <source>
        <dbReference type="ARBA" id="ARBA00030267"/>
    </source>
</evidence>
<dbReference type="PANTHER" id="PTHR15744">
    <property type="entry name" value="BLOM7"/>
    <property type="match status" value="1"/>
</dbReference>
<dbReference type="Pfam" id="PF22675">
    <property type="entry name" value="KH-I_KHDC4-BBP"/>
    <property type="match status" value="1"/>
</dbReference>
<dbReference type="Pfam" id="PF23469">
    <property type="entry name" value="KH_12"/>
    <property type="match status" value="1"/>
</dbReference>
<dbReference type="RefSeq" id="XP_009011256.1">
    <property type="nucleotide sequence ID" value="XM_009013008.1"/>
</dbReference>
<feature type="domain" description="KHDC4/BBP-like KH-domain type I" evidence="6">
    <location>
        <begin position="225"/>
        <end position="300"/>
    </location>
</feature>
<evidence type="ECO:0000259" key="7">
    <source>
        <dbReference type="Pfam" id="PF23469"/>
    </source>
</evidence>
<dbReference type="InterPro" id="IPR055256">
    <property type="entry name" value="KH_1_KHDC4/BBP-like"/>
</dbReference>
<dbReference type="HOGENOM" id="CLU_564162_0_0_1"/>